<evidence type="ECO:0000313" key="3">
    <source>
        <dbReference type="EMBL" id="NMQ20530.1"/>
    </source>
</evidence>
<keyword evidence="4" id="KW-1185">Reference proteome</keyword>
<feature type="chain" id="PRO_5046521928" evidence="2">
    <location>
        <begin position="30"/>
        <end position="351"/>
    </location>
</feature>
<comment type="caution">
    <text evidence="3">The sequence shown here is derived from an EMBL/GenBank/DDBJ whole genome shotgun (WGS) entry which is preliminary data.</text>
</comment>
<reference evidence="3 4" key="1">
    <citation type="submission" date="2019-03" db="EMBL/GenBank/DDBJ databases">
        <title>Metabolic reconstructions from genomes of highly enriched 'Candidatus Accumulibacter' and 'Candidatus Competibacter' bioreactor populations.</title>
        <authorList>
            <person name="Annavajhala M.K."/>
            <person name="Welles L."/>
            <person name="Abbas B."/>
            <person name="Sorokin D."/>
            <person name="Park H."/>
            <person name="Van Loosdrecht M."/>
            <person name="Chandran K."/>
        </authorList>
    </citation>
    <scope>NUCLEOTIDE SEQUENCE [LARGE SCALE GENOMIC DNA]</scope>
    <source>
        <strain evidence="3 4">SBR_G</strain>
    </source>
</reference>
<proteinExistence type="predicted"/>
<feature type="signal peptide" evidence="2">
    <location>
        <begin position="1"/>
        <end position="29"/>
    </location>
</feature>
<keyword evidence="2" id="KW-0732">Signal</keyword>
<accession>A0ABX1TM89</accession>
<dbReference type="RefSeq" id="WP_169249798.1">
    <property type="nucleotide sequence ID" value="NZ_SPMZ01000052.1"/>
</dbReference>
<sequence length="351" mass="36363">MIAQRAWARVVRPLLLAASVMLAASPSVAAPPVGWSLDPESTTAVAPRAAAISAAAGTDTASGDPATTGPGDPAATDTGTASGGGDPLTACPPETPYQLSPTLCVDQTLIDQIEAGWQVNIDPAGNVTLIPPPFYNPDTGQWGNFDPATQGCDPNIAVKLKEAALAGSQLTRAISDRQMDYPQTDPIEIVNNPRQDGAGGVCTIDIFAFDLGRLLGSTYEQIRNLIDALSHLSVDALFGAGCQVVNTIFGDLQHQLLQDLLSHSPLTGFQQFLNTLRVGTIAPLTSFTRYGNGTRASTATVPGMVTTNPLQVSYVPGKGYVYGVDLGGGNVLVVTISQTPLVPADAVAATR</sequence>
<feature type="compositionally biased region" description="Low complexity" evidence="1">
    <location>
        <begin position="55"/>
        <end position="80"/>
    </location>
</feature>
<name>A0ABX1TM89_9GAMM</name>
<dbReference type="Proteomes" id="UP000760480">
    <property type="component" value="Unassembled WGS sequence"/>
</dbReference>
<protein>
    <submittedName>
        <fullName evidence="3">Uncharacterized protein</fullName>
    </submittedName>
</protein>
<evidence type="ECO:0000256" key="1">
    <source>
        <dbReference type="SAM" id="MobiDB-lite"/>
    </source>
</evidence>
<evidence type="ECO:0000313" key="4">
    <source>
        <dbReference type="Proteomes" id="UP000760480"/>
    </source>
</evidence>
<gene>
    <name evidence="3" type="ORF">E4P82_15810</name>
</gene>
<organism evidence="3 4">
    <name type="scientific">Candidatus Competibacter phosphatis</name>
    <dbReference type="NCBI Taxonomy" id="221280"/>
    <lineage>
        <taxon>Bacteria</taxon>
        <taxon>Pseudomonadati</taxon>
        <taxon>Pseudomonadota</taxon>
        <taxon>Gammaproteobacteria</taxon>
        <taxon>Candidatus Competibacteraceae</taxon>
        <taxon>Candidatus Competibacter</taxon>
    </lineage>
</organism>
<feature type="region of interest" description="Disordered" evidence="1">
    <location>
        <begin position="55"/>
        <end position="94"/>
    </location>
</feature>
<dbReference type="EMBL" id="SPMZ01000052">
    <property type="protein sequence ID" value="NMQ20530.1"/>
    <property type="molecule type" value="Genomic_DNA"/>
</dbReference>
<evidence type="ECO:0000256" key="2">
    <source>
        <dbReference type="SAM" id="SignalP"/>
    </source>
</evidence>